<evidence type="ECO:0000313" key="5">
    <source>
        <dbReference type="Proteomes" id="UP001152797"/>
    </source>
</evidence>
<reference evidence="4 5" key="2">
    <citation type="submission" date="2024-05" db="EMBL/GenBank/DDBJ databases">
        <authorList>
            <person name="Chen Y."/>
            <person name="Shah S."/>
            <person name="Dougan E. K."/>
            <person name="Thang M."/>
            <person name="Chan C."/>
        </authorList>
    </citation>
    <scope>NUCLEOTIDE SEQUENCE [LARGE SCALE GENOMIC DNA]</scope>
</reference>
<dbReference type="InterPro" id="IPR032675">
    <property type="entry name" value="LRR_dom_sf"/>
</dbReference>
<evidence type="ECO:0000313" key="4">
    <source>
        <dbReference type="EMBL" id="CAL4769422.1"/>
    </source>
</evidence>
<dbReference type="Proteomes" id="UP001152797">
    <property type="component" value="Unassembled WGS sequence"/>
</dbReference>
<sequence>MSRPDLPILPLRQDVLLSNALFEEIEDGLTEDFLREYSGNYDLSEVSSLEIQVDAIAQRVECLGELLPNLNQMRLSGSHLCTVRDLGTGLQNLKVLWLCRCFVQDLGGITALPVLEELYVSFNDIKDLSPLLAHETLQILDLEGNLVDDLDEVTSLEVIG</sequence>
<dbReference type="InterPro" id="IPR001611">
    <property type="entry name" value="Leu-rich_rpt"/>
</dbReference>
<dbReference type="EMBL" id="CAMXCT020000683">
    <property type="protein sequence ID" value="CAL1135485.1"/>
    <property type="molecule type" value="Genomic_DNA"/>
</dbReference>
<dbReference type="InterPro" id="IPR040091">
    <property type="entry name" value="LRRC56"/>
</dbReference>
<keyword evidence="1" id="KW-0433">Leucine-rich repeat</keyword>
<protein>
    <submittedName>
        <fullName evidence="4">Leucine-rich repeat-containing protein 56</fullName>
    </submittedName>
</protein>
<reference evidence="3" key="1">
    <citation type="submission" date="2022-10" db="EMBL/GenBank/DDBJ databases">
        <authorList>
            <person name="Chen Y."/>
            <person name="Dougan E. K."/>
            <person name="Chan C."/>
            <person name="Rhodes N."/>
            <person name="Thang M."/>
        </authorList>
    </citation>
    <scope>NUCLEOTIDE SEQUENCE</scope>
</reference>
<gene>
    <name evidence="3" type="ORF">C1SCF055_LOCUS9845</name>
</gene>
<dbReference type="PANTHER" id="PTHR22708">
    <property type="entry name" value="LEUCINE-RICH REPEAT-CONTAINING PROTEIN 56"/>
    <property type="match status" value="1"/>
</dbReference>
<dbReference type="InterPro" id="IPR025875">
    <property type="entry name" value="Leu-rich_rpt_4"/>
</dbReference>
<evidence type="ECO:0000256" key="2">
    <source>
        <dbReference type="ARBA" id="ARBA00022737"/>
    </source>
</evidence>
<dbReference type="PROSITE" id="PS51450">
    <property type="entry name" value="LRR"/>
    <property type="match status" value="2"/>
</dbReference>
<dbReference type="Pfam" id="PF12799">
    <property type="entry name" value="LRR_4"/>
    <property type="match status" value="1"/>
</dbReference>
<dbReference type="OrthoDB" id="676979at2759"/>
<dbReference type="PANTHER" id="PTHR22708:SF0">
    <property type="entry name" value="LEUCINE-RICH REPEAT-CONTAINING PROTEIN 56"/>
    <property type="match status" value="1"/>
</dbReference>
<dbReference type="EMBL" id="CAMXCT030000683">
    <property type="protein sequence ID" value="CAL4769422.1"/>
    <property type="molecule type" value="Genomic_DNA"/>
</dbReference>
<keyword evidence="2" id="KW-0677">Repeat</keyword>
<evidence type="ECO:0000256" key="1">
    <source>
        <dbReference type="ARBA" id="ARBA00022614"/>
    </source>
</evidence>
<accession>A0A9P1BZ24</accession>
<dbReference type="EMBL" id="CAMXCT010000683">
    <property type="protein sequence ID" value="CAI3982110.1"/>
    <property type="molecule type" value="Genomic_DNA"/>
</dbReference>
<dbReference type="AlphaFoldDB" id="A0A9P1BZ24"/>
<comment type="caution">
    <text evidence="3">The sequence shown here is derived from an EMBL/GenBank/DDBJ whole genome shotgun (WGS) entry which is preliminary data.</text>
</comment>
<dbReference type="Gene3D" id="3.80.10.10">
    <property type="entry name" value="Ribonuclease Inhibitor"/>
    <property type="match status" value="1"/>
</dbReference>
<keyword evidence="5" id="KW-1185">Reference proteome</keyword>
<name>A0A9P1BZ24_9DINO</name>
<proteinExistence type="predicted"/>
<organism evidence="3">
    <name type="scientific">Cladocopium goreaui</name>
    <dbReference type="NCBI Taxonomy" id="2562237"/>
    <lineage>
        <taxon>Eukaryota</taxon>
        <taxon>Sar</taxon>
        <taxon>Alveolata</taxon>
        <taxon>Dinophyceae</taxon>
        <taxon>Suessiales</taxon>
        <taxon>Symbiodiniaceae</taxon>
        <taxon>Cladocopium</taxon>
    </lineage>
</organism>
<evidence type="ECO:0000313" key="3">
    <source>
        <dbReference type="EMBL" id="CAI3982110.1"/>
    </source>
</evidence>
<dbReference type="SUPFAM" id="SSF52058">
    <property type="entry name" value="L domain-like"/>
    <property type="match status" value="1"/>
</dbReference>